<dbReference type="GO" id="GO:0005576">
    <property type="term" value="C:extracellular region"/>
    <property type="evidence" value="ECO:0007669"/>
    <property type="project" value="TreeGrafter"/>
</dbReference>
<dbReference type="Gene3D" id="3.30.60.30">
    <property type="match status" value="1"/>
</dbReference>
<dbReference type="PANTHER" id="PTHR10913">
    <property type="entry name" value="FOLLISTATIN-RELATED"/>
    <property type="match status" value="1"/>
</dbReference>
<dbReference type="SMART" id="SM00280">
    <property type="entry name" value="KAZAL"/>
    <property type="match status" value="1"/>
</dbReference>
<dbReference type="GO" id="GO:0043113">
    <property type="term" value="P:receptor clustering"/>
    <property type="evidence" value="ECO:0007669"/>
    <property type="project" value="InterPro"/>
</dbReference>
<dbReference type="InterPro" id="IPR002350">
    <property type="entry name" value="Kazal_dom"/>
</dbReference>
<feature type="compositionally biased region" description="Low complexity" evidence="5">
    <location>
        <begin position="353"/>
        <end position="366"/>
    </location>
</feature>
<evidence type="ECO:0000256" key="5">
    <source>
        <dbReference type="SAM" id="MobiDB-lite"/>
    </source>
</evidence>
<organism evidence="8">
    <name type="scientific">Sarcoptes scabiei</name>
    <name type="common">Itch mite</name>
    <name type="synonym">Acarus scabiei</name>
    <dbReference type="NCBI Taxonomy" id="52283"/>
    <lineage>
        <taxon>Eukaryota</taxon>
        <taxon>Metazoa</taxon>
        <taxon>Ecdysozoa</taxon>
        <taxon>Arthropoda</taxon>
        <taxon>Chelicerata</taxon>
        <taxon>Arachnida</taxon>
        <taxon>Acari</taxon>
        <taxon>Acariformes</taxon>
        <taxon>Sarcoptiformes</taxon>
        <taxon>Astigmata</taxon>
        <taxon>Psoroptidia</taxon>
        <taxon>Sarcoptoidea</taxon>
        <taxon>Sarcoptidae</taxon>
        <taxon>Sarcoptinae</taxon>
        <taxon>Sarcoptes</taxon>
    </lineage>
</organism>
<accession>A0A834VIG1</accession>
<dbReference type="InterPro" id="IPR008993">
    <property type="entry name" value="TIMP-like_OB-fold"/>
</dbReference>
<evidence type="ECO:0000256" key="4">
    <source>
        <dbReference type="PROSITE-ProRule" id="PRU00443"/>
    </source>
</evidence>
<proteinExistence type="predicted"/>
<feature type="region of interest" description="Disordered" evidence="5">
    <location>
        <begin position="289"/>
        <end position="388"/>
    </location>
</feature>
<dbReference type="CDD" id="cd00104">
    <property type="entry name" value="KAZAL_FS"/>
    <property type="match status" value="1"/>
</dbReference>
<dbReference type="SUPFAM" id="SSF100895">
    <property type="entry name" value="Kazal-type serine protease inhibitors"/>
    <property type="match status" value="1"/>
</dbReference>
<dbReference type="InterPro" id="IPR036058">
    <property type="entry name" value="Kazal_dom_sf"/>
</dbReference>
<dbReference type="Pfam" id="PF03146">
    <property type="entry name" value="NtA"/>
    <property type="match status" value="1"/>
</dbReference>
<reference evidence="9" key="3">
    <citation type="submission" date="2022-06" db="UniProtKB">
        <authorList>
            <consortium name="EnsemblMetazoa"/>
        </authorList>
    </citation>
    <scope>IDENTIFICATION</scope>
</reference>
<feature type="compositionally biased region" description="Polar residues" evidence="5">
    <location>
        <begin position="367"/>
        <end position="388"/>
    </location>
</feature>
<dbReference type="Proteomes" id="UP000070412">
    <property type="component" value="Unassembled WGS sequence"/>
</dbReference>
<evidence type="ECO:0000259" key="6">
    <source>
        <dbReference type="PROSITE" id="PS51121"/>
    </source>
</evidence>
<dbReference type="Pfam" id="PF07648">
    <property type="entry name" value="Kazal_2"/>
    <property type="match status" value="1"/>
</dbReference>
<feature type="domain" description="NtA" evidence="6">
    <location>
        <begin position="60"/>
        <end position="200"/>
    </location>
</feature>
<dbReference type="PROSITE" id="PS51465">
    <property type="entry name" value="KAZAL_2"/>
    <property type="match status" value="1"/>
</dbReference>
<evidence type="ECO:0000259" key="7">
    <source>
        <dbReference type="PROSITE" id="PS51465"/>
    </source>
</evidence>
<evidence type="ECO:0000313" key="8">
    <source>
        <dbReference type="EMBL" id="KAF7494908.1"/>
    </source>
</evidence>
<dbReference type="EMBL" id="WVUK01000051">
    <property type="protein sequence ID" value="KAF7494908.1"/>
    <property type="molecule type" value="Genomic_DNA"/>
</dbReference>
<dbReference type="Gene3D" id="2.40.50.120">
    <property type="match status" value="1"/>
</dbReference>
<evidence type="ECO:0000256" key="3">
    <source>
        <dbReference type="ARBA" id="ARBA00023157"/>
    </source>
</evidence>
<dbReference type="InterPro" id="IPR004850">
    <property type="entry name" value="NtA_dom"/>
</dbReference>
<feature type="domain" description="Kazal-like" evidence="7">
    <location>
        <begin position="231"/>
        <end position="279"/>
    </location>
</feature>
<keyword evidence="2" id="KW-0722">Serine protease inhibitor</keyword>
<gene>
    <name evidence="8" type="ORF">SSS_9005</name>
</gene>
<dbReference type="GO" id="GO:0030154">
    <property type="term" value="P:cell differentiation"/>
    <property type="evidence" value="ECO:0007669"/>
    <property type="project" value="TreeGrafter"/>
</dbReference>
<keyword evidence="10" id="KW-1185">Reference proteome</keyword>
<dbReference type="PANTHER" id="PTHR10913:SF45">
    <property type="entry name" value="FOLLISTATIN, ISOFORM A-RELATED"/>
    <property type="match status" value="1"/>
</dbReference>
<sequence>MSKHCWCFNLFGLVWFVSFSMMMISIQSQSFSSSSSSSSLLSSSSSIPSSSYLRLKRLRCVTVFPTYHQLIDSRSIVLVGRVEQIKPLDQDDDLAQSQSNYMANVFVRRVLYGPRSLQQNRIQVTGFNPPRSRNDDDHRDRDHNDWCYPNTKIGDSWIFVLQPINFPEVFRLNSSLIKITSTNLDKFDSIIADKPYGFQPNFPELPCEKKYCPNNANCINDQYSPEGARCECITSCKSAKYDPVCGSDDQTYNNECELRMQSCLASKNIFVQNPNSCYYHRLTPGSTSSSTTYSFQSRMNPSQSSPYNQNYSISRQSPQPSNNIDRYTSNRSSSISISSSSNSNRQQYPSPPLSSSSSFITSSSYPGTNRWQTNRQISTTTINRSYSS</sequence>
<keyword evidence="3" id="KW-1015">Disulfide bond</keyword>
<dbReference type="PROSITE" id="PS51121">
    <property type="entry name" value="NTA"/>
    <property type="match status" value="1"/>
</dbReference>
<protein>
    <submittedName>
        <fullName evidence="8">Agrin</fullName>
    </submittedName>
</protein>
<feature type="compositionally biased region" description="Low complexity" evidence="5">
    <location>
        <begin position="329"/>
        <end position="345"/>
    </location>
</feature>
<evidence type="ECO:0000313" key="10">
    <source>
        <dbReference type="Proteomes" id="UP000070412"/>
    </source>
</evidence>
<dbReference type="AlphaFoldDB" id="A0A834VIG1"/>
<dbReference type="InterPro" id="IPR050653">
    <property type="entry name" value="Prot_Inhib_GrowthFact_Antg"/>
</dbReference>
<evidence type="ECO:0000256" key="2">
    <source>
        <dbReference type="ARBA" id="ARBA00022900"/>
    </source>
</evidence>
<dbReference type="GO" id="GO:0043236">
    <property type="term" value="F:laminin binding"/>
    <property type="evidence" value="ECO:0007669"/>
    <property type="project" value="InterPro"/>
</dbReference>
<feature type="compositionally biased region" description="Polar residues" evidence="5">
    <location>
        <begin position="295"/>
        <end position="327"/>
    </location>
</feature>
<evidence type="ECO:0000313" key="9">
    <source>
        <dbReference type="EnsemblMetazoa" id="KAF7494908.1"/>
    </source>
</evidence>
<dbReference type="GO" id="GO:0005886">
    <property type="term" value="C:plasma membrane"/>
    <property type="evidence" value="ECO:0007669"/>
    <property type="project" value="GOC"/>
</dbReference>
<reference evidence="10" key="1">
    <citation type="journal article" date="2020" name="PLoS Negl. Trop. Dis.">
        <title>High-quality nuclear genome for Sarcoptes scabiei-A critical resource for a neglected parasite.</title>
        <authorList>
            <person name="Korhonen P.K."/>
            <person name="Gasser R.B."/>
            <person name="Ma G."/>
            <person name="Wang T."/>
            <person name="Stroehlein A.J."/>
            <person name="Young N.D."/>
            <person name="Ang C.S."/>
            <person name="Fernando D.D."/>
            <person name="Lu H.C."/>
            <person name="Taylor S."/>
            <person name="Reynolds S.L."/>
            <person name="Mofiz E."/>
            <person name="Najaraj S.H."/>
            <person name="Gowda H."/>
            <person name="Madugundu A."/>
            <person name="Renuse S."/>
            <person name="Holt D."/>
            <person name="Pandey A."/>
            <person name="Papenfuss A.T."/>
            <person name="Fischer K."/>
        </authorList>
    </citation>
    <scope>NUCLEOTIDE SEQUENCE [LARGE SCALE GENOMIC DNA]</scope>
</reference>
<name>A0A834VIG1_SARSC</name>
<reference evidence="8" key="2">
    <citation type="submission" date="2020-01" db="EMBL/GenBank/DDBJ databases">
        <authorList>
            <person name="Korhonen P.K.K."/>
            <person name="Guangxu M.G."/>
            <person name="Wang T.W."/>
            <person name="Stroehlein A.J.S."/>
            <person name="Young N.D."/>
            <person name="Ang C.-S.A."/>
            <person name="Fernando D.W.F."/>
            <person name="Lu H.L."/>
            <person name="Taylor S.T."/>
            <person name="Ehtesham M.E.M."/>
            <person name="Najaraj S.H.N."/>
            <person name="Harsha G.H.G."/>
            <person name="Madugundu A.M."/>
            <person name="Renuse S.R."/>
            <person name="Holt D.H."/>
            <person name="Pandey A.P."/>
            <person name="Papenfuss A.P."/>
            <person name="Gasser R.B.G."/>
            <person name="Fischer K.F."/>
        </authorList>
    </citation>
    <scope>NUCLEOTIDE SEQUENCE</scope>
    <source>
        <strain evidence="8">SSS_KF_BRIS2020</strain>
    </source>
</reference>
<dbReference type="EnsemblMetazoa" id="SSS_9005s_mrna">
    <property type="protein sequence ID" value="KAF7494908.1"/>
    <property type="gene ID" value="SSS_9005"/>
</dbReference>
<comment type="caution">
    <text evidence="4">Lacks conserved residue(s) required for the propagation of feature annotation.</text>
</comment>
<evidence type="ECO:0000256" key="1">
    <source>
        <dbReference type="ARBA" id="ARBA00022690"/>
    </source>
</evidence>
<dbReference type="OrthoDB" id="126772at2759"/>
<keyword evidence="1" id="KW-0646">Protease inhibitor</keyword>